<dbReference type="GO" id="GO:0009252">
    <property type="term" value="P:peptidoglycan biosynthetic process"/>
    <property type="evidence" value="ECO:0007669"/>
    <property type="project" value="TreeGrafter"/>
</dbReference>
<dbReference type="PROSITE" id="PS51178">
    <property type="entry name" value="PASTA"/>
    <property type="match status" value="1"/>
</dbReference>
<reference evidence="11 12" key="1">
    <citation type="journal article" date="2017" name="New Microbes New Infect">
        <title>Genome sequence of 'Leucobacter massiliensis' sp. nov. isolated from human pharynx after travel to the 2014 Hajj.</title>
        <authorList>
            <person name="Leangapichart T."/>
            <person name="Gautret P."/>
            <person name="Nguyen T.T."/>
            <person name="Armstrong N."/>
            <person name="Rolain J.M."/>
        </authorList>
    </citation>
    <scope>NUCLEOTIDE SEQUENCE [LARGE SCALE GENOMIC DNA]</scope>
    <source>
        <strain evidence="11 12">122RC15</strain>
    </source>
</reference>
<feature type="domain" description="PASTA" evidence="10">
    <location>
        <begin position="745"/>
        <end position="811"/>
    </location>
</feature>
<feature type="region of interest" description="Disordered" evidence="9">
    <location>
        <begin position="845"/>
        <end position="887"/>
    </location>
</feature>
<dbReference type="SUPFAM" id="SSF56601">
    <property type="entry name" value="beta-lactamase/transpeptidase-like"/>
    <property type="match status" value="1"/>
</dbReference>
<evidence type="ECO:0000256" key="9">
    <source>
        <dbReference type="SAM" id="MobiDB-lite"/>
    </source>
</evidence>
<keyword evidence="6" id="KW-0511">Multifunctional enzyme</keyword>
<dbReference type="InterPro" id="IPR023346">
    <property type="entry name" value="Lysozyme-like_dom_sf"/>
</dbReference>
<evidence type="ECO:0000256" key="5">
    <source>
        <dbReference type="ARBA" id="ARBA00022801"/>
    </source>
</evidence>
<evidence type="ECO:0000259" key="10">
    <source>
        <dbReference type="PROSITE" id="PS51178"/>
    </source>
</evidence>
<evidence type="ECO:0000256" key="2">
    <source>
        <dbReference type="ARBA" id="ARBA00022670"/>
    </source>
</evidence>
<dbReference type="InterPro" id="IPR001460">
    <property type="entry name" value="PCN-bd_Tpept"/>
</dbReference>
<dbReference type="GO" id="GO:0008955">
    <property type="term" value="F:peptidoglycan glycosyltransferase activity"/>
    <property type="evidence" value="ECO:0007669"/>
    <property type="project" value="UniProtKB-EC"/>
</dbReference>
<dbReference type="InterPro" id="IPR005543">
    <property type="entry name" value="PASTA_dom"/>
</dbReference>
<dbReference type="GO" id="GO:0030288">
    <property type="term" value="C:outer membrane-bounded periplasmic space"/>
    <property type="evidence" value="ECO:0007669"/>
    <property type="project" value="TreeGrafter"/>
</dbReference>
<name>A0A2S9QLP5_9MICO</name>
<dbReference type="Gene3D" id="1.10.3810.10">
    <property type="entry name" value="Biosynthetic peptidoglycan transglycosylase-like"/>
    <property type="match status" value="1"/>
</dbReference>
<evidence type="ECO:0000256" key="1">
    <source>
        <dbReference type="ARBA" id="ARBA00022645"/>
    </source>
</evidence>
<dbReference type="Pfam" id="PF00905">
    <property type="entry name" value="Transpeptidase"/>
    <property type="match status" value="1"/>
</dbReference>
<dbReference type="SUPFAM" id="SSF53955">
    <property type="entry name" value="Lysozyme-like"/>
    <property type="match status" value="1"/>
</dbReference>
<gene>
    <name evidence="11" type="ORF">B4915_10820</name>
</gene>
<keyword evidence="12" id="KW-1185">Reference proteome</keyword>
<dbReference type="Proteomes" id="UP000238650">
    <property type="component" value="Unassembled WGS sequence"/>
</dbReference>
<dbReference type="AlphaFoldDB" id="A0A2S9QLP5"/>
<dbReference type="EMBL" id="MWZD01000018">
    <property type="protein sequence ID" value="PRI10493.1"/>
    <property type="molecule type" value="Genomic_DNA"/>
</dbReference>
<evidence type="ECO:0000256" key="7">
    <source>
        <dbReference type="ARBA" id="ARBA00034000"/>
    </source>
</evidence>
<protein>
    <submittedName>
        <fullName evidence="11">Penicillin-binding protein</fullName>
    </submittedName>
</protein>
<keyword evidence="3" id="KW-0328">Glycosyltransferase</keyword>
<keyword evidence="2" id="KW-0645">Protease</keyword>
<dbReference type="PANTHER" id="PTHR32282:SF33">
    <property type="entry name" value="PEPTIDOGLYCAN GLYCOSYLTRANSFERASE"/>
    <property type="match status" value="1"/>
</dbReference>
<dbReference type="InterPro" id="IPR036950">
    <property type="entry name" value="PBP_transglycosylase"/>
</dbReference>
<sequence length="887" mass="94362">MRSFKPRSAGGALGGILGAVAMSAIAGVLVTAAVTPVVALSGISTSSAINIFEKLPNHLNPGRLAEPSTIYATGSDGTVHKLAEFYDQDRKMVGWDDISQFVKDAAVAEEDPRFYTHGGVDVLASGRAVLQNATGQNLSGASTITMQYVRNVLIQDAYAIPDKEERDVAYKKAMEQSMDRKLQEMRYAISIEKKYPKDEILLGYLNIALFGRTIYGIESAAQYYYSTSAKDLSLAQAASLVAIVNNPSLYQLDVEENLAANKERRDKILGSMLKHGKITQAQYDEAVETPVEPKIQPREQGCFLAEKNFGAGHFCDFVQRYIRQDPNFGDTPEDRAFNFARGGYQIYTTLDLDMQAAGNEAMRSTVPANMPGINVGGASVSVQVGTGKVLAMVQNRPFNNAQEFLDANPDFTGINYNTDFDYGGSSGFQIGSTFKPVTLAEWIRTGHSVRDVVNVSSRSNVPYQSFRASCMPDGVYSYGSFSFTNDNEGTRGNQPVLTAIANSVNGGLVSMQQKMDLCDTFSTAQKLGLHRASPQPVWTQEEADAGAVAQELVGTNKNPTLHGDPYDLTMVPSNVYGGVDEIAPITVASAYAAFAGNGTVCTPVPIEKIVGPDDEQVPFTKSKCTEGIAPEVAAGVAYALQYTVTNGLARHANSPFGIPHLAKTGTTDDVVDNWTAGASSTVATATWVGNAGPTQLWDGSWGRVSTQPFGGLMYADQTIWPAMMNVADQKYGGTAFPEPSAASVQQTMVTVPDVKGKSFDEASSMLTQLGFDVADGGEVDSSVARGQIARSDPEGGSSAGLGTLVTIYRSNGEADKVPDGLVGALGRDAEATLKGAGFSQVSFTCEGSGKPDPKKHRVVSVSPESGSEARPDAGVTLTLACGNKDDD</sequence>
<dbReference type="InterPro" id="IPR001264">
    <property type="entry name" value="Glyco_trans_51"/>
</dbReference>
<proteinExistence type="predicted"/>
<dbReference type="Pfam" id="PF00912">
    <property type="entry name" value="Transgly"/>
    <property type="match status" value="1"/>
</dbReference>
<dbReference type="OrthoDB" id="9766909at2"/>
<accession>A0A2S9QLP5</accession>
<organism evidence="11 12">
    <name type="scientific">Leucobacter massiliensis</name>
    <dbReference type="NCBI Taxonomy" id="1686285"/>
    <lineage>
        <taxon>Bacteria</taxon>
        <taxon>Bacillati</taxon>
        <taxon>Actinomycetota</taxon>
        <taxon>Actinomycetes</taxon>
        <taxon>Micrococcales</taxon>
        <taxon>Microbacteriaceae</taxon>
        <taxon>Leucobacter</taxon>
    </lineage>
</organism>
<comment type="catalytic activity">
    <reaction evidence="7">
        <text>Preferential cleavage: (Ac)2-L-Lys-D-Ala-|-D-Ala. Also transpeptidation of peptidyl-alanyl moieties that are N-acyl substituents of D-alanine.</text>
        <dbReference type="EC" id="3.4.16.4"/>
    </reaction>
</comment>
<dbReference type="GO" id="GO:0006508">
    <property type="term" value="P:proteolysis"/>
    <property type="evidence" value="ECO:0007669"/>
    <property type="project" value="UniProtKB-KW"/>
</dbReference>
<dbReference type="SMART" id="SM00740">
    <property type="entry name" value="PASTA"/>
    <property type="match status" value="2"/>
</dbReference>
<dbReference type="Gene3D" id="3.40.710.10">
    <property type="entry name" value="DD-peptidase/beta-lactamase superfamily"/>
    <property type="match status" value="1"/>
</dbReference>
<evidence type="ECO:0000313" key="11">
    <source>
        <dbReference type="EMBL" id="PRI10493.1"/>
    </source>
</evidence>
<evidence type="ECO:0000256" key="8">
    <source>
        <dbReference type="ARBA" id="ARBA00049902"/>
    </source>
</evidence>
<dbReference type="InterPro" id="IPR050396">
    <property type="entry name" value="Glycosyltr_51/Transpeptidase"/>
</dbReference>
<dbReference type="GO" id="GO:0008658">
    <property type="term" value="F:penicillin binding"/>
    <property type="evidence" value="ECO:0007669"/>
    <property type="project" value="InterPro"/>
</dbReference>
<keyword evidence="4" id="KW-0808">Transferase</keyword>
<dbReference type="Pfam" id="PF03793">
    <property type="entry name" value="PASTA"/>
    <property type="match status" value="1"/>
</dbReference>
<keyword evidence="5" id="KW-0378">Hydrolase</keyword>
<evidence type="ECO:0000256" key="4">
    <source>
        <dbReference type="ARBA" id="ARBA00022679"/>
    </source>
</evidence>
<dbReference type="CDD" id="cd06577">
    <property type="entry name" value="PASTA_pknB"/>
    <property type="match status" value="2"/>
</dbReference>
<evidence type="ECO:0000256" key="6">
    <source>
        <dbReference type="ARBA" id="ARBA00023268"/>
    </source>
</evidence>
<keyword evidence="1" id="KW-0121">Carboxypeptidase</keyword>
<evidence type="ECO:0000313" key="12">
    <source>
        <dbReference type="Proteomes" id="UP000238650"/>
    </source>
</evidence>
<evidence type="ECO:0000256" key="3">
    <source>
        <dbReference type="ARBA" id="ARBA00022676"/>
    </source>
</evidence>
<dbReference type="GO" id="GO:0009002">
    <property type="term" value="F:serine-type D-Ala-D-Ala carboxypeptidase activity"/>
    <property type="evidence" value="ECO:0007669"/>
    <property type="project" value="UniProtKB-EC"/>
</dbReference>
<comment type="caution">
    <text evidence="11">The sequence shown here is derived from an EMBL/GenBank/DDBJ whole genome shotgun (WGS) entry which is preliminary data.</text>
</comment>
<dbReference type="Gene3D" id="3.30.10.20">
    <property type="match status" value="2"/>
</dbReference>
<dbReference type="InterPro" id="IPR012338">
    <property type="entry name" value="Beta-lactam/transpept-like"/>
</dbReference>
<dbReference type="PANTHER" id="PTHR32282">
    <property type="entry name" value="BINDING PROTEIN TRANSPEPTIDASE, PUTATIVE-RELATED"/>
    <property type="match status" value="1"/>
</dbReference>
<comment type="catalytic activity">
    <reaction evidence="8">
        <text>[GlcNAc-(1-&gt;4)-Mur2Ac(oyl-L-Ala-gamma-D-Glu-L-Lys-D-Ala-D-Ala)](n)-di-trans,octa-cis-undecaprenyl diphosphate + beta-D-GlcNAc-(1-&gt;4)-Mur2Ac(oyl-L-Ala-gamma-D-Glu-L-Lys-D-Ala-D-Ala)-di-trans,octa-cis-undecaprenyl diphosphate = [GlcNAc-(1-&gt;4)-Mur2Ac(oyl-L-Ala-gamma-D-Glu-L-Lys-D-Ala-D-Ala)](n+1)-di-trans,octa-cis-undecaprenyl diphosphate + di-trans,octa-cis-undecaprenyl diphosphate + H(+)</text>
        <dbReference type="Rhea" id="RHEA:23708"/>
        <dbReference type="Rhea" id="RHEA-COMP:9602"/>
        <dbReference type="Rhea" id="RHEA-COMP:9603"/>
        <dbReference type="ChEBI" id="CHEBI:15378"/>
        <dbReference type="ChEBI" id="CHEBI:58405"/>
        <dbReference type="ChEBI" id="CHEBI:60033"/>
        <dbReference type="ChEBI" id="CHEBI:78435"/>
        <dbReference type="EC" id="2.4.99.28"/>
    </reaction>
</comment>